<evidence type="ECO:0000256" key="1">
    <source>
        <dbReference type="SAM" id="SignalP"/>
    </source>
</evidence>
<dbReference type="STRING" id="1156394.T0QNW3"/>
<dbReference type="RefSeq" id="XP_008610837.1">
    <property type="nucleotide sequence ID" value="XM_008612615.1"/>
</dbReference>
<dbReference type="InParanoid" id="T0QNW3"/>
<dbReference type="PANTHER" id="PTHR11733">
    <property type="entry name" value="ZINC METALLOPROTEASE FAMILY M13 NEPRILYSIN-RELATED"/>
    <property type="match status" value="1"/>
</dbReference>
<dbReference type="GeneID" id="19947538"/>
<sequence length="159" mass="17243">MVKIIASASALAAVAIAGTVNEIPADMRALMDTNANPCDDFYQYACGGWYKQAVIPADQDKTDTSFSVLGDKNDAVIRQILGAGYPKVSEYYKSCLDTRTLTTKGLAPISDDLQSIKTATSVAGLLQVAANLSKKGVYAFTQPEMRRPTCSTRPKRRRR</sequence>
<dbReference type="AlphaFoldDB" id="T0QNW3"/>
<dbReference type="eggNOG" id="KOG3624">
    <property type="taxonomic scope" value="Eukaryota"/>
</dbReference>
<feature type="signal peptide" evidence="1">
    <location>
        <begin position="1"/>
        <end position="17"/>
    </location>
</feature>
<evidence type="ECO:0000313" key="4">
    <source>
        <dbReference type="Proteomes" id="UP000030762"/>
    </source>
</evidence>
<dbReference type="PANTHER" id="PTHR11733:SF167">
    <property type="entry name" value="FI17812P1-RELATED"/>
    <property type="match status" value="1"/>
</dbReference>
<protein>
    <recommendedName>
        <fullName evidence="2">Peptidase M13 N-terminal domain-containing protein</fullName>
    </recommendedName>
</protein>
<dbReference type="EMBL" id="JH767150">
    <property type="protein sequence ID" value="EQC35520.1"/>
    <property type="molecule type" value="Genomic_DNA"/>
</dbReference>
<organism evidence="3 4">
    <name type="scientific">Saprolegnia diclina (strain VS20)</name>
    <dbReference type="NCBI Taxonomy" id="1156394"/>
    <lineage>
        <taxon>Eukaryota</taxon>
        <taxon>Sar</taxon>
        <taxon>Stramenopiles</taxon>
        <taxon>Oomycota</taxon>
        <taxon>Saprolegniomycetes</taxon>
        <taxon>Saprolegniales</taxon>
        <taxon>Saprolegniaceae</taxon>
        <taxon>Saprolegnia</taxon>
    </lineage>
</organism>
<dbReference type="OrthoDB" id="6475849at2759"/>
<dbReference type="GO" id="GO:0016485">
    <property type="term" value="P:protein processing"/>
    <property type="evidence" value="ECO:0007669"/>
    <property type="project" value="TreeGrafter"/>
</dbReference>
<dbReference type="Gene3D" id="1.10.1380.10">
    <property type="entry name" value="Neutral endopeptidase , domain2"/>
    <property type="match status" value="1"/>
</dbReference>
<dbReference type="Proteomes" id="UP000030762">
    <property type="component" value="Unassembled WGS sequence"/>
</dbReference>
<dbReference type="OMA" id="TEFWESC"/>
<accession>T0QNW3</accession>
<keyword evidence="4" id="KW-1185">Reference proteome</keyword>
<dbReference type="Gene3D" id="3.40.390.10">
    <property type="entry name" value="Collagenase (Catalytic Domain)"/>
    <property type="match status" value="1"/>
</dbReference>
<dbReference type="VEuPathDB" id="FungiDB:SDRG_06811"/>
<dbReference type="GO" id="GO:0005886">
    <property type="term" value="C:plasma membrane"/>
    <property type="evidence" value="ECO:0007669"/>
    <property type="project" value="TreeGrafter"/>
</dbReference>
<dbReference type="Pfam" id="PF05649">
    <property type="entry name" value="Peptidase_M13_N"/>
    <property type="match status" value="1"/>
</dbReference>
<dbReference type="InterPro" id="IPR000718">
    <property type="entry name" value="Peptidase_M13"/>
</dbReference>
<dbReference type="SUPFAM" id="SSF55486">
    <property type="entry name" value="Metalloproteases ('zincins'), catalytic domain"/>
    <property type="match status" value="1"/>
</dbReference>
<proteinExistence type="predicted"/>
<evidence type="ECO:0000259" key="2">
    <source>
        <dbReference type="Pfam" id="PF05649"/>
    </source>
</evidence>
<dbReference type="InterPro" id="IPR042089">
    <property type="entry name" value="Peptidase_M13_dom_2"/>
</dbReference>
<dbReference type="GO" id="GO:0004222">
    <property type="term" value="F:metalloendopeptidase activity"/>
    <property type="evidence" value="ECO:0007669"/>
    <property type="project" value="InterPro"/>
</dbReference>
<dbReference type="InterPro" id="IPR024079">
    <property type="entry name" value="MetalloPept_cat_dom_sf"/>
</dbReference>
<reference evidence="3 4" key="1">
    <citation type="submission" date="2012-04" db="EMBL/GenBank/DDBJ databases">
        <title>The Genome Sequence of Saprolegnia declina VS20.</title>
        <authorList>
            <consortium name="The Broad Institute Genome Sequencing Platform"/>
            <person name="Russ C."/>
            <person name="Nusbaum C."/>
            <person name="Tyler B."/>
            <person name="van West P."/>
            <person name="Dieguez-Uribeondo J."/>
            <person name="de Bruijn I."/>
            <person name="Tripathy S."/>
            <person name="Jiang R."/>
            <person name="Young S.K."/>
            <person name="Zeng Q."/>
            <person name="Gargeya S."/>
            <person name="Fitzgerald M."/>
            <person name="Haas B."/>
            <person name="Abouelleil A."/>
            <person name="Alvarado L."/>
            <person name="Arachchi H.M."/>
            <person name="Berlin A."/>
            <person name="Chapman S.B."/>
            <person name="Goldberg J."/>
            <person name="Griggs A."/>
            <person name="Gujja S."/>
            <person name="Hansen M."/>
            <person name="Howarth C."/>
            <person name="Imamovic A."/>
            <person name="Larimer J."/>
            <person name="McCowen C."/>
            <person name="Montmayeur A."/>
            <person name="Murphy C."/>
            <person name="Neiman D."/>
            <person name="Pearson M."/>
            <person name="Priest M."/>
            <person name="Roberts A."/>
            <person name="Saif S."/>
            <person name="Shea T."/>
            <person name="Sisk P."/>
            <person name="Sykes S."/>
            <person name="Wortman J."/>
            <person name="Nusbaum C."/>
            <person name="Birren B."/>
        </authorList>
    </citation>
    <scope>NUCLEOTIDE SEQUENCE [LARGE SCALE GENOMIC DNA]</scope>
    <source>
        <strain evidence="3 4">VS20</strain>
    </source>
</reference>
<dbReference type="PROSITE" id="PS51885">
    <property type="entry name" value="NEPRILYSIN"/>
    <property type="match status" value="1"/>
</dbReference>
<gene>
    <name evidence="3" type="ORF">SDRG_06811</name>
</gene>
<feature type="chain" id="PRO_5004570418" description="Peptidase M13 N-terminal domain-containing protein" evidence="1">
    <location>
        <begin position="18"/>
        <end position="159"/>
    </location>
</feature>
<feature type="domain" description="Peptidase M13 N-terminal" evidence="2">
    <location>
        <begin position="37"/>
        <end position="140"/>
    </location>
</feature>
<name>T0QNW3_SAPDV</name>
<keyword evidence="1" id="KW-0732">Signal</keyword>
<dbReference type="InterPro" id="IPR008753">
    <property type="entry name" value="Peptidase_M13_N"/>
</dbReference>
<evidence type="ECO:0000313" key="3">
    <source>
        <dbReference type="EMBL" id="EQC35520.1"/>
    </source>
</evidence>